<protein>
    <recommendedName>
        <fullName evidence="9">Acetylglutamate kinase</fullName>
        <ecNumber evidence="9">2.7.2.8</ecNumber>
    </recommendedName>
    <alternativeName>
        <fullName evidence="9">N-acetyl-L-glutamate 5-phosphotransferase</fullName>
    </alternativeName>
    <alternativeName>
        <fullName evidence="9">NAG kinase</fullName>
        <shortName evidence="9">NAGK</shortName>
    </alternativeName>
</protein>
<keyword evidence="3 9" id="KW-0028">Amino-acid biosynthesis</keyword>
<dbReference type="PANTHER" id="PTHR23342:SF0">
    <property type="entry name" value="N-ACETYLGLUTAMATE SYNTHASE, MITOCHONDRIAL"/>
    <property type="match status" value="1"/>
</dbReference>
<dbReference type="PIRSF" id="PIRSF000728">
    <property type="entry name" value="NAGK"/>
    <property type="match status" value="1"/>
</dbReference>
<dbReference type="EMBL" id="JBEPLN010000003">
    <property type="protein sequence ID" value="MET3633611.1"/>
    <property type="molecule type" value="Genomic_DNA"/>
</dbReference>
<dbReference type="GO" id="GO:0003991">
    <property type="term" value="F:acetylglutamate kinase activity"/>
    <property type="evidence" value="ECO:0007669"/>
    <property type="project" value="UniProtKB-EC"/>
</dbReference>
<dbReference type="PANTHER" id="PTHR23342">
    <property type="entry name" value="N-ACETYLGLUTAMATE SYNTHASE"/>
    <property type="match status" value="1"/>
</dbReference>
<evidence type="ECO:0000256" key="9">
    <source>
        <dbReference type="HAMAP-Rule" id="MF_00082"/>
    </source>
</evidence>
<dbReference type="Proteomes" id="UP001549037">
    <property type="component" value="Unassembled WGS sequence"/>
</dbReference>
<evidence type="ECO:0000259" key="10">
    <source>
        <dbReference type="Pfam" id="PF00696"/>
    </source>
</evidence>
<feature type="domain" description="Aspartate/glutamate/uridylate kinase" evidence="10">
    <location>
        <begin position="4"/>
        <end position="230"/>
    </location>
</feature>
<feature type="site" description="Transition state stabilizer" evidence="9">
    <location>
        <position position="8"/>
    </location>
</feature>
<dbReference type="Pfam" id="PF00696">
    <property type="entry name" value="AA_kinase"/>
    <property type="match status" value="1"/>
</dbReference>
<comment type="catalytic activity">
    <reaction evidence="8 9">
        <text>N-acetyl-L-glutamate + ATP = N-acetyl-L-glutamyl 5-phosphate + ADP</text>
        <dbReference type="Rhea" id="RHEA:14629"/>
        <dbReference type="ChEBI" id="CHEBI:30616"/>
        <dbReference type="ChEBI" id="CHEBI:44337"/>
        <dbReference type="ChEBI" id="CHEBI:57936"/>
        <dbReference type="ChEBI" id="CHEBI:456216"/>
        <dbReference type="EC" id="2.7.2.8"/>
    </reaction>
</comment>
<dbReference type="Gene3D" id="3.40.1160.10">
    <property type="entry name" value="Acetylglutamate kinase-like"/>
    <property type="match status" value="1"/>
</dbReference>
<dbReference type="RefSeq" id="WP_354367319.1">
    <property type="nucleotide sequence ID" value="NZ_JBEPLN010000003.1"/>
</dbReference>
<evidence type="ECO:0000256" key="2">
    <source>
        <dbReference type="ARBA" id="ARBA00022571"/>
    </source>
</evidence>
<comment type="pathway">
    <text evidence="1 9">Amino-acid biosynthesis; L-arginine biosynthesis; N(2)-acetyl-L-ornithine from L-glutamate: step 2/4.</text>
</comment>
<evidence type="ECO:0000256" key="3">
    <source>
        <dbReference type="ARBA" id="ARBA00022605"/>
    </source>
</evidence>
<dbReference type="EC" id="2.7.2.8" evidence="9"/>
<evidence type="ECO:0000313" key="12">
    <source>
        <dbReference type="Proteomes" id="UP001549037"/>
    </source>
</evidence>
<dbReference type="HAMAP" id="MF_00082">
    <property type="entry name" value="ArgB"/>
    <property type="match status" value="1"/>
</dbReference>
<dbReference type="NCBIfam" id="TIGR00761">
    <property type="entry name" value="argB"/>
    <property type="match status" value="1"/>
</dbReference>
<feature type="binding site" evidence="9">
    <location>
        <position position="63"/>
    </location>
    <ligand>
        <name>substrate</name>
    </ligand>
</feature>
<keyword evidence="5 9" id="KW-0547">Nucleotide-binding</keyword>
<evidence type="ECO:0000256" key="1">
    <source>
        <dbReference type="ARBA" id="ARBA00004828"/>
    </source>
</evidence>
<feature type="site" description="Transition state stabilizer" evidence="9">
    <location>
        <position position="213"/>
    </location>
</feature>
<name>A0ABV2JFT1_9STRE</name>
<keyword evidence="9" id="KW-0963">Cytoplasm</keyword>
<evidence type="ECO:0000256" key="5">
    <source>
        <dbReference type="ARBA" id="ARBA00022741"/>
    </source>
</evidence>
<organism evidence="11 12">
    <name type="scientific">Streptococcus porcorum</name>
    <dbReference type="NCBI Taxonomy" id="701526"/>
    <lineage>
        <taxon>Bacteria</taxon>
        <taxon>Bacillati</taxon>
        <taxon>Bacillota</taxon>
        <taxon>Bacilli</taxon>
        <taxon>Lactobacillales</taxon>
        <taxon>Streptococcaceae</taxon>
        <taxon>Streptococcus</taxon>
    </lineage>
</organism>
<keyword evidence="12" id="KW-1185">Reference proteome</keyword>
<evidence type="ECO:0000313" key="11">
    <source>
        <dbReference type="EMBL" id="MET3633611.1"/>
    </source>
</evidence>
<sequence length="243" mass="26222">MKETIVIKIGGIASQQLPPDFVQDIKEWQAAGKQVVIVHGGGFAINKMMQEEGISVEKIDGLRVTSKRAMQLVEKALFDLGEKLTATLLKADCDVIQLQSNLENLFEADFLNQDKYGYVGQINQVHEPVLEKFFKVGLIPVIASMAAKGGEWLNVNADYVATALAIAVKADQLILMTDVPGVKENGQVLAQLPLHQIDQKINSGIITGGMVPKIKGASQTVEAGVQTVLISDNLKTGTLICQA</sequence>
<proteinExistence type="inferred from homology"/>
<keyword evidence="2 9" id="KW-0055">Arginine biosynthesis</keyword>
<dbReference type="CDD" id="cd04238">
    <property type="entry name" value="AAK_NAGK-like"/>
    <property type="match status" value="1"/>
</dbReference>
<keyword evidence="7 9" id="KW-0067">ATP-binding</keyword>
<keyword evidence="4 9" id="KW-0808">Transferase</keyword>
<evidence type="ECO:0000256" key="7">
    <source>
        <dbReference type="ARBA" id="ARBA00022840"/>
    </source>
</evidence>
<evidence type="ECO:0000256" key="4">
    <source>
        <dbReference type="ARBA" id="ARBA00022679"/>
    </source>
</evidence>
<comment type="caution">
    <text evidence="11">The sequence shown here is derived from an EMBL/GenBank/DDBJ whole genome shotgun (WGS) entry which is preliminary data.</text>
</comment>
<dbReference type="PRINTS" id="PR00474">
    <property type="entry name" value="GLU5KINASE"/>
</dbReference>
<comment type="similarity">
    <text evidence="9">Belongs to the acetylglutamate kinase family. ArgB subfamily.</text>
</comment>
<dbReference type="InterPro" id="IPR001057">
    <property type="entry name" value="Glu/AcGlu_kinase"/>
</dbReference>
<comment type="subcellular location">
    <subcellularLocation>
        <location evidence="9">Cytoplasm</location>
    </subcellularLocation>
</comment>
<dbReference type="SUPFAM" id="SSF53633">
    <property type="entry name" value="Carbamate kinase-like"/>
    <property type="match status" value="1"/>
</dbReference>
<feature type="binding site" evidence="9">
    <location>
        <position position="154"/>
    </location>
    <ligand>
        <name>substrate</name>
    </ligand>
</feature>
<dbReference type="InterPro" id="IPR036393">
    <property type="entry name" value="AceGlu_kinase-like_sf"/>
</dbReference>
<feature type="binding site" evidence="9">
    <location>
        <begin position="41"/>
        <end position="42"/>
    </location>
    <ligand>
        <name>substrate</name>
    </ligand>
</feature>
<dbReference type="InterPro" id="IPR037528">
    <property type="entry name" value="ArgB"/>
</dbReference>
<evidence type="ECO:0000256" key="6">
    <source>
        <dbReference type="ARBA" id="ARBA00022777"/>
    </source>
</evidence>
<keyword evidence="6 9" id="KW-0418">Kinase</keyword>
<accession>A0ABV2JFT1</accession>
<comment type="function">
    <text evidence="9">Catalyzes the ATP-dependent phosphorylation of N-acetyl-L-glutamate.</text>
</comment>
<reference evidence="11 12" key="1">
    <citation type="submission" date="2024-06" db="EMBL/GenBank/DDBJ databases">
        <title>Genomic Encyclopedia of Type Strains, Phase IV (KMG-IV): sequencing the most valuable type-strain genomes for metagenomic binning, comparative biology and taxonomic classification.</title>
        <authorList>
            <person name="Goeker M."/>
        </authorList>
    </citation>
    <scope>NUCLEOTIDE SEQUENCE [LARGE SCALE GENOMIC DNA]</scope>
    <source>
        <strain evidence="11 12">DSM 28302</strain>
    </source>
</reference>
<dbReference type="InterPro" id="IPR004662">
    <property type="entry name" value="AcgluKinase_fam"/>
</dbReference>
<dbReference type="InterPro" id="IPR001048">
    <property type="entry name" value="Asp/Glu/Uridylate_kinase"/>
</dbReference>
<gene>
    <name evidence="9" type="primary">argB</name>
    <name evidence="11" type="ORF">ABID28_000244</name>
</gene>
<evidence type="ECO:0000256" key="8">
    <source>
        <dbReference type="ARBA" id="ARBA00048141"/>
    </source>
</evidence>